<dbReference type="EMBL" id="VSWC01000129">
    <property type="protein sequence ID" value="KAA1081722.1"/>
    <property type="molecule type" value="Genomic_DNA"/>
</dbReference>
<organism evidence="2 3">
    <name type="scientific">Puccinia graminis f. sp. tritici</name>
    <dbReference type="NCBI Taxonomy" id="56615"/>
    <lineage>
        <taxon>Eukaryota</taxon>
        <taxon>Fungi</taxon>
        <taxon>Dikarya</taxon>
        <taxon>Basidiomycota</taxon>
        <taxon>Pucciniomycotina</taxon>
        <taxon>Pucciniomycetes</taxon>
        <taxon>Pucciniales</taxon>
        <taxon>Pucciniaceae</taxon>
        <taxon>Puccinia</taxon>
    </lineage>
</organism>
<dbReference type="AlphaFoldDB" id="A0A5B0MYP4"/>
<reference evidence="2 3" key="1">
    <citation type="submission" date="2019-05" db="EMBL/GenBank/DDBJ databases">
        <title>Emergence of the Ug99 lineage of the wheat stem rust pathogen through somatic hybridization.</title>
        <authorList>
            <person name="Li F."/>
            <person name="Upadhyaya N.M."/>
            <person name="Sperschneider J."/>
            <person name="Matny O."/>
            <person name="Nguyen-Phuc H."/>
            <person name="Mago R."/>
            <person name="Raley C."/>
            <person name="Miller M.E."/>
            <person name="Silverstein K.A.T."/>
            <person name="Henningsen E."/>
            <person name="Hirsch C.D."/>
            <person name="Visser B."/>
            <person name="Pretorius Z.A."/>
            <person name="Steffenson B.J."/>
            <person name="Schwessinger B."/>
            <person name="Dodds P.N."/>
            <person name="Figueroa M."/>
        </authorList>
    </citation>
    <scope>NUCLEOTIDE SEQUENCE [LARGE SCALE GENOMIC DNA]</scope>
    <source>
        <strain evidence="2">21-0</strain>
    </source>
</reference>
<feature type="compositionally biased region" description="Polar residues" evidence="1">
    <location>
        <begin position="327"/>
        <end position="336"/>
    </location>
</feature>
<evidence type="ECO:0000256" key="1">
    <source>
        <dbReference type="SAM" id="MobiDB-lite"/>
    </source>
</evidence>
<keyword evidence="3" id="KW-1185">Reference proteome</keyword>
<feature type="compositionally biased region" description="Low complexity" evidence="1">
    <location>
        <begin position="126"/>
        <end position="138"/>
    </location>
</feature>
<accession>A0A5B0MYP4</accession>
<gene>
    <name evidence="2" type="ORF">PGT21_000195</name>
</gene>
<evidence type="ECO:0000313" key="3">
    <source>
        <dbReference type="Proteomes" id="UP000324748"/>
    </source>
</evidence>
<sequence>MITGRINQVAVVHPRGASRARPPLGSARRVAGPSPRVKQATPSGALGYLGGYSNFSVRLFGRIPFVLVLIDCPLWAAVTEATEGRGRAVEEALFDNVTVRTPLVRVPAPRRCSVHVQLVSKLSTARTTRAATRLRSPPTTNPGGPPRSPLRAPQTTDTKRDARYYEHSGISDLSCDATTGNISARSTFDWLATPRVGTKNTDHESHGSRATYVHGRADVTPREGTYSRRAFSANHPKHQKKVRFLFAGRTFPHSHSACTVKMRTRPSPSVPRGHRAPQPGPLSSYRRFGNTNRSYSLLSDVHVRTPGPEASGYTSPPLGAAVGGRSPQPSRTTLSPSADALRTLRRARPASVPRRAARHGDASARRLETGAARCRADQAADRAGSSARLRPAP</sequence>
<proteinExistence type="predicted"/>
<feature type="compositionally biased region" description="Pro residues" evidence="1">
    <location>
        <begin position="139"/>
        <end position="148"/>
    </location>
</feature>
<dbReference type="Proteomes" id="UP000324748">
    <property type="component" value="Unassembled WGS sequence"/>
</dbReference>
<dbReference type="OrthoDB" id="10568519at2759"/>
<comment type="caution">
    <text evidence="2">The sequence shown here is derived from an EMBL/GenBank/DDBJ whole genome shotgun (WGS) entry which is preliminary data.</text>
</comment>
<feature type="region of interest" description="Disordered" evidence="1">
    <location>
        <begin position="126"/>
        <end position="159"/>
    </location>
</feature>
<feature type="region of interest" description="Disordered" evidence="1">
    <location>
        <begin position="259"/>
        <end position="289"/>
    </location>
</feature>
<protein>
    <submittedName>
        <fullName evidence="2">Uncharacterized protein</fullName>
    </submittedName>
</protein>
<feature type="region of interest" description="Disordered" evidence="1">
    <location>
        <begin position="14"/>
        <end position="39"/>
    </location>
</feature>
<name>A0A5B0MYP4_PUCGR</name>
<feature type="region of interest" description="Disordered" evidence="1">
    <location>
        <begin position="302"/>
        <end position="393"/>
    </location>
</feature>
<feature type="compositionally biased region" description="Basic and acidic residues" evidence="1">
    <location>
        <begin position="358"/>
        <end position="380"/>
    </location>
</feature>
<evidence type="ECO:0000313" key="2">
    <source>
        <dbReference type="EMBL" id="KAA1081722.1"/>
    </source>
</evidence>